<evidence type="ECO:0000259" key="7">
    <source>
        <dbReference type="Pfam" id="PF06305"/>
    </source>
</evidence>
<organism evidence="8 9">
    <name type="scientific">Acetobacter malorum DSM 14337</name>
    <dbReference type="NCBI Taxonomy" id="1307910"/>
    <lineage>
        <taxon>Bacteria</taxon>
        <taxon>Pseudomonadati</taxon>
        <taxon>Pseudomonadota</taxon>
        <taxon>Alphaproteobacteria</taxon>
        <taxon>Acetobacterales</taxon>
        <taxon>Acetobacteraceae</taxon>
        <taxon>Acetobacter</taxon>
    </lineage>
</organism>
<evidence type="ECO:0000256" key="5">
    <source>
        <dbReference type="SAM" id="Coils"/>
    </source>
</evidence>
<dbReference type="EMBL" id="BAPF01000020">
    <property type="protein sequence ID" value="GBQ79498.1"/>
    <property type="molecule type" value="Genomic_DNA"/>
</dbReference>
<name>A0ABQ0PSD6_9PROT</name>
<evidence type="ECO:0000256" key="4">
    <source>
        <dbReference type="ARBA" id="ARBA00023136"/>
    </source>
</evidence>
<feature type="coiled-coil region" evidence="5">
    <location>
        <begin position="90"/>
        <end position="117"/>
    </location>
</feature>
<keyword evidence="9" id="KW-1185">Reference proteome</keyword>
<reference evidence="8" key="1">
    <citation type="submission" date="2013-04" db="EMBL/GenBank/DDBJ databases">
        <title>The genome sequencing project of 58 acetic acid bacteria.</title>
        <authorList>
            <person name="Okamoto-Kainuma A."/>
            <person name="Ishikawa M."/>
            <person name="Umino S."/>
            <person name="Koizumi Y."/>
            <person name="Shiwa Y."/>
            <person name="Yoshikawa H."/>
            <person name="Matsutani M."/>
            <person name="Matsushita K."/>
        </authorList>
    </citation>
    <scope>NUCLEOTIDE SEQUENCE</scope>
    <source>
        <strain evidence="8">DSM 14337</strain>
    </source>
</reference>
<feature type="transmembrane region" description="Helical" evidence="6">
    <location>
        <begin position="30"/>
        <end position="49"/>
    </location>
</feature>
<comment type="caution">
    <text evidence="8">The sequence shown here is derived from an EMBL/GenBank/DDBJ whole genome shotgun (WGS) entry which is preliminary data.</text>
</comment>
<feature type="transmembrane region" description="Helical" evidence="6">
    <location>
        <begin position="69"/>
        <end position="89"/>
    </location>
</feature>
<keyword evidence="5" id="KW-0175">Coiled coil</keyword>
<evidence type="ECO:0000313" key="9">
    <source>
        <dbReference type="Proteomes" id="UP001065047"/>
    </source>
</evidence>
<protein>
    <recommendedName>
        <fullName evidence="7">Lipopolysaccharide assembly protein A domain-containing protein</fullName>
    </recommendedName>
</protein>
<keyword evidence="3 6" id="KW-1133">Transmembrane helix</keyword>
<evidence type="ECO:0000256" key="6">
    <source>
        <dbReference type="SAM" id="Phobius"/>
    </source>
</evidence>
<sequence>MAYREEVGFHVFSFICFLALRTLEGYEKSMIRLTVVIPFLLALVIFSASNQDPLDMWLLTYSWKCSAGVLALIVAAAAFIMGAFCLWAAELVQRRRARKAEQRIKELEAQLAQVQAASAVAPQVVAPASSVAGHASPSPVQEDRI</sequence>
<evidence type="ECO:0000313" key="8">
    <source>
        <dbReference type="EMBL" id="GBQ79498.1"/>
    </source>
</evidence>
<keyword evidence="2 6" id="KW-0812">Transmembrane</keyword>
<keyword evidence="1" id="KW-1003">Cell membrane</keyword>
<gene>
    <name evidence="8" type="ORF">AA14337_1458</name>
</gene>
<feature type="domain" description="Lipopolysaccharide assembly protein A" evidence="7">
    <location>
        <begin position="50"/>
        <end position="112"/>
    </location>
</feature>
<accession>A0ABQ0PSD6</accession>
<proteinExistence type="predicted"/>
<evidence type="ECO:0000256" key="2">
    <source>
        <dbReference type="ARBA" id="ARBA00022692"/>
    </source>
</evidence>
<dbReference type="InterPro" id="IPR010445">
    <property type="entry name" value="LapA_dom"/>
</dbReference>
<evidence type="ECO:0000256" key="3">
    <source>
        <dbReference type="ARBA" id="ARBA00022989"/>
    </source>
</evidence>
<dbReference type="Proteomes" id="UP001065047">
    <property type="component" value="Unassembled WGS sequence"/>
</dbReference>
<keyword evidence="4 6" id="KW-0472">Membrane</keyword>
<dbReference type="Pfam" id="PF06305">
    <property type="entry name" value="LapA_dom"/>
    <property type="match status" value="1"/>
</dbReference>
<evidence type="ECO:0000256" key="1">
    <source>
        <dbReference type="ARBA" id="ARBA00022475"/>
    </source>
</evidence>